<feature type="compositionally biased region" description="Polar residues" evidence="4">
    <location>
        <begin position="726"/>
        <end position="744"/>
    </location>
</feature>
<feature type="transmembrane region" description="Helical" evidence="5">
    <location>
        <begin position="74"/>
        <end position="91"/>
    </location>
</feature>
<protein>
    <recommendedName>
        <fullName evidence="6">Response regulatory domain-containing protein</fullName>
    </recommendedName>
</protein>
<sequence>MTHSNNVTPTKRPLLVSSSSSTATTRYCMNEQEDSIEACIVSNPVDHQIRYAATAAAIMCLLSSMAMVQVDHPAAFMYTAWWIWSLALWIGSPKKKDMMNEGWLSWALGVSILMAVHHHMTTIFINHNQYPYLLHAAALLVIPGTCLFWFARQLHAAHDHHRRELLRRISLEHASSHRLKMLDAVAQEMQGVAGMITTTLEHFSPTSILARTHELLSACTIAVPITSISAIHTAIKQVHHVSDNLDLVTRLLTSPTHHHHHSDTLSQQHHDTQEDALPSNDVQFDIGGLVQNVGDALAGMAAKLDVYLVIYHADNGLHYSNVTGNEGIIRHTLLDASTPPLLSRIMEEGCTPGATVEVGLGMTSISHGMKRITLDIVHTCSPAIPISLEAVLTPNSNFTAQLLQHVGGSLVVEEMDRGRTLFRLTLDLKPGESDTDEQQLFVIDTSSQQILQQQLSGVQFSNEPTRDELSQFVNTHLKGIRMVLHAPEQSVFATHLTSYLANLNVDISHIPISRFPRQDMKDASSQSATTPTTSEPTFVLIDDDTYTLEQQLREFLSQPPVSDKMLQHHQQMQRRQKHHKTNSPSSGPHGNFFHHGVQAIICFASLNKYKQIRGVVQRFSTGQQQHPFGMPRVVVVPKPAGPLRFLTALHTAWHNPMVEPHYFPIATTPFTPMTMPPLHSNISTPSQHHDKSGGSSGGGQRQYYQHHPSAPAMASPLSDSGIHPVSGSSYHSATSKRTGSQRHSGSGYYTPPGVNWPDKHYFTHEGTMDGTSSITNSPHAATPSKEKRLRSSSGTFFSSNRPMESRMDALATPYRPAMAEMMYPFGADDDDDMDDLRATGTTNTRFMRMNTATTSGLVDPADDDDDDDDDDTDDEDDEDEDENRPPQQPSEQSSNALALVGPLHCAQNGSDTTTTTATTAGAAANVTDTAMSAKSSTGTAAKQSSSSPVTARKIRRMVRKKKRDKGTPFSGMASPPIHVLIVEDNKINQVILQTWMKKHNIKHSSAMNGQEAVEKWKGGGFHLVLMDIQLPVMNGLEATKTIRAIEKEQKIGVLPASATSLADNNNDPSSSIHDTMASSDPQTPFRSPVIIVALTASSSESDRHAALAAGCNDFLTKPVSLEWLEKKIVEWGCMQALIDFEGWRRWRQSTNTTTNQQKMTPSSRRSSKQRDTRRSSLEETVEESSISAAAAAQHPTSSPSSFFENNEHGILLPGVGEWYPRNKHQRRVSSMDISSSSTSVVGQGAIRRGSSIIHSSNSKRLAYRMSSLPVKSGSDSDLFIGMAVSSAPRPHSLSPDLRSQQQQPSIIGEQQQHPSSTSSSVIVGETTTTTTLSEEQSNSNNNNHQQQQQHPLSVIPSSPSSSQNR</sequence>
<feature type="compositionally biased region" description="Polar residues" evidence="4">
    <location>
        <begin position="791"/>
        <end position="801"/>
    </location>
</feature>
<feature type="compositionally biased region" description="Low complexity" evidence="4">
    <location>
        <begin position="1184"/>
        <end position="1201"/>
    </location>
</feature>
<feature type="compositionally biased region" description="Polar residues" evidence="4">
    <location>
        <begin position="769"/>
        <end position="779"/>
    </location>
</feature>
<feature type="transmembrane region" description="Helical" evidence="5">
    <location>
        <begin position="132"/>
        <end position="151"/>
    </location>
</feature>
<evidence type="ECO:0000313" key="7">
    <source>
        <dbReference type="EMBL" id="CDS11239.1"/>
    </source>
</evidence>
<keyword evidence="5" id="KW-0472">Membrane</keyword>
<feature type="compositionally biased region" description="Polar residues" evidence="4">
    <location>
        <begin position="1150"/>
        <end position="1164"/>
    </location>
</feature>
<feature type="compositionally biased region" description="Acidic residues" evidence="4">
    <location>
        <begin position="860"/>
        <end position="882"/>
    </location>
</feature>
<feature type="region of interest" description="Disordered" evidence="4">
    <location>
        <begin position="674"/>
        <end position="801"/>
    </location>
</feature>
<feature type="compositionally biased region" description="Low complexity" evidence="4">
    <location>
        <begin position="1299"/>
        <end position="1365"/>
    </location>
</feature>
<proteinExistence type="predicted"/>
<keyword evidence="5" id="KW-1133">Transmembrane helix</keyword>
<dbReference type="Pfam" id="PF00072">
    <property type="entry name" value="Response_reg"/>
    <property type="match status" value="1"/>
</dbReference>
<feature type="domain" description="Response regulatory" evidence="6">
    <location>
        <begin position="978"/>
        <end position="1132"/>
    </location>
</feature>
<feature type="compositionally biased region" description="Basic and acidic residues" evidence="4">
    <location>
        <begin position="1168"/>
        <end position="1177"/>
    </location>
</feature>
<dbReference type="InterPro" id="IPR001789">
    <property type="entry name" value="Sig_transdc_resp-reg_receiver"/>
</dbReference>
<feature type="region of interest" description="Disordered" evidence="4">
    <location>
        <begin position="1150"/>
        <end position="1205"/>
    </location>
</feature>
<dbReference type="SMART" id="SM00448">
    <property type="entry name" value="REC"/>
    <property type="match status" value="1"/>
</dbReference>
<keyword evidence="2" id="KW-0902">Two-component regulatory system</keyword>
<feature type="compositionally biased region" description="Polar residues" evidence="4">
    <location>
        <begin position="847"/>
        <end position="856"/>
    </location>
</feature>
<feature type="compositionally biased region" description="Basic residues" evidence="4">
    <location>
        <begin position="571"/>
        <end position="581"/>
    </location>
</feature>
<evidence type="ECO:0000256" key="4">
    <source>
        <dbReference type="SAM" id="MobiDB-lite"/>
    </source>
</evidence>
<dbReference type="EMBL" id="LK023346">
    <property type="protein sequence ID" value="CDS11239.1"/>
    <property type="molecule type" value="Genomic_DNA"/>
</dbReference>
<keyword evidence="5" id="KW-0812">Transmembrane</keyword>
<feature type="transmembrane region" description="Helical" evidence="5">
    <location>
        <begin position="103"/>
        <end position="120"/>
    </location>
</feature>
<evidence type="ECO:0000256" key="3">
    <source>
        <dbReference type="PROSITE-ProRule" id="PRU00169"/>
    </source>
</evidence>
<dbReference type="SUPFAM" id="SSF52172">
    <property type="entry name" value="CheY-like"/>
    <property type="match status" value="1"/>
</dbReference>
<evidence type="ECO:0000256" key="5">
    <source>
        <dbReference type="SAM" id="Phobius"/>
    </source>
</evidence>
<organism evidence="7">
    <name type="scientific">Lichtheimia ramosa</name>
    <dbReference type="NCBI Taxonomy" id="688394"/>
    <lineage>
        <taxon>Eukaryota</taxon>
        <taxon>Fungi</taxon>
        <taxon>Fungi incertae sedis</taxon>
        <taxon>Mucoromycota</taxon>
        <taxon>Mucoromycotina</taxon>
        <taxon>Mucoromycetes</taxon>
        <taxon>Mucorales</taxon>
        <taxon>Lichtheimiaceae</taxon>
        <taxon>Lichtheimia</taxon>
    </lineage>
</organism>
<dbReference type="CDD" id="cd17546">
    <property type="entry name" value="REC_hyHK_CKI1_RcsC-like"/>
    <property type="match status" value="1"/>
</dbReference>
<evidence type="ECO:0000259" key="6">
    <source>
        <dbReference type="PROSITE" id="PS50110"/>
    </source>
</evidence>
<evidence type="ECO:0000256" key="1">
    <source>
        <dbReference type="ARBA" id="ARBA00022553"/>
    </source>
</evidence>
<gene>
    <name evidence="7" type="ORF">LRAMOSA03502</name>
</gene>
<dbReference type="PANTHER" id="PTHR43719:SF28">
    <property type="entry name" value="PEROXIDE STRESS-ACTIVATED HISTIDINE KINASE MAK1-RELATED"/>
    <property type="match status" value="1"/>
</dbReference>
<dbReference type="FunFam" id="3.40.50.2300:FF:000146">
    <property type="entry name" value="Putative two-component response regulator SSK1p"/>
    <property type="match status" value="1"/>
</dbReference>
<dbReference type="PROSITE" id="PS50110">
    <property type="entry name" value="RESPONSE_REGULATORY"/>
    <property type="match status" value="1"/>
</dbReference>
<evidence type="ECO:0000256" key="2">
    <source>
        <dbReference type="ARBA" id="ARBA00023012"/>
    </source>
</evidence>
<feature type="region of interest" description="Disordered" evidence="4">
    <location>
        <begin position="1062"/>
        <end position="1083"/>
    </location>
</feature>
<keyword evidence="1 3" id="KW-0597">Phosphoprotein</keyword>
<name>A0A077WVE6_9FUNG</name>
<feature type="compositionally biased region" description="Basic and acidic residues" evidence="4">
    <location>
        <begin position="757"/>
        <end position="767"/>
    </location>
</feature>
<feature type="modified residue" description="4-aspartylphosphate" evidence="3">
    <location>
        <position position="1027"/>
    </location>
</feature>
<dbReference type="GO" id="GO:0000156">
    <property type="term" value="F:phosphorelay response regulator activity"/>
    <property type="evidence" value="ECO:0007669"/>
    <property type="project" value="UniProtKB-ARBA"/>
</dbReference>
<dbReference type="InterPro" id="IPR011006">
    <property type="entry name" value="CheY-like_superfamily"/>
</dbReference>
<dbReference type="Gene3D" id="3.40.50.2300">
    <property type="match status" value="1"/>
</dbReference>
<dbReference type="PANTHER" id="PTHR43719">
    <property type="entry name" value="TWO-COMPONENT HISTIDINE KINASE"/>
    <property type="match status" value="1"/>
</dbReference>
<dbReference type="OrthoDB" id="21225at2759"/>
<accession>A0A077WVE6</accession>
<dbReference type="InterPro" id="IPR050956">
    <property type="entry name" value="2C_system_His_kinase"/>
</dbReference>
<feature type="region of interest" description="Disordered" evidence="4">
    <location>
        <begin position="1286"/>
        <end position="1365"/>
    </location>
</feature>
<feature type="region of interest" description="Disordered" evidence="4">
    <location>
        <begin position="567"/>
        <end position="590"/>
    </location>
</feature>
<feature type="region of interest" description="Disordered" evidence="4">
    <location>
        <begin position="847"/>
        <end position="894"/>
    </location>
</feature>
<reference evidence="7" key="1">
    <citation type="journal article" date="2014" name="Genome Announc.">
        <title>De novo whole-genome sequence and genome annotation of Lichtheimia ramosa.</title>
        <authorList>
            <person name="Linde J."/>
            <person name="Schwartze V."/>
            <person name="Binder U."/>
            <person name="Lass-Florl C."/>
            <person name="Voigt K."/>
            <person name="Horn F."/>
        </authorList>
    </citation>
    <scope>NUCLEOTIDE SEQUENCE</scope>
    <source>
        <strain evidence="7">JMRC FSU:6197</strain>
    </source>
</reference>